<protein>
    <submittedName>
        <fullName evidence="1">Uncharacterized protein</fullName>
    </submittedName>
</protein>
<comment type="caution">
    <text evidence="1">The sequence shown here is derived from an EMBL/GenBank/DDBJ whole genome shotgun (WGS) entry which is preliminary data.</text>
</comment>
<name>A0A9W4U7P0_9PLEO</name>
<organism evidence="1 2">
    <name type="scientific">Periconia digitata</name>
    <dbReference type="NCBI Taxonomy" id="1303443"/>
    <lineage>
        <taxon>Eukaryota</taxon>
        <taxon>Fungi</taxon>
        <taxon>Dikarya</taxon>
        <taxon>Ascomycota</taxon>
        <taxon>Pezizomycotina</taxon>
        <taxon>Dothideomycetes</taxon>
        <taxon>Pleosporomycetidae</taxon>
        <taxon>Pleosporales</taxon>
        <taxon>Massarineae</taxon>
        <taxon>Periconiaceae</taxon>
        <taxon>Periconia</taxon>
    </lineage>
</organism>
<sequence length="111" mass="12756">MEPHRSLARTRRINPSRPLCPWLLYPSGQRAHFLQRRSNTNNNNNESIIHLVSTTSSHCKTVLTTLNSLSHQPSTIEQSIILSIYCYIYANTLHPLPSRFYPSPLYLTLPP</sequence>
<dbReference type="Proteomes" id="UP001152607">
    <property type="component" value="Unassembled WGS sequence"/>
</dbReference>
<proteinExistence type="predicted"/>
<evidence type="ECO:0000313" key="2">
    <source>
        <dbReference type="Proteomes" id="UP001152607"/>
    </source>
</evidence>
<reference evidence="1" key="1">
    <citation type="submission" date="2023-01" db="EMBL/GenBank/DDBJ databases">
        <authorList>
            <person name="Van Ghelder C."/>
            <person name="Rancurel C."/>
        </authorList>
    </citation>
    <scope>NUCLEOTIDE SEQUENCE</scope>
    <source>
        <strain evidence="1">CNCM I-4278</strain>
    </source>
</reference>
<keyword evidence="2" id="KW-1185">Reference proteome</keyword>
<dbReference type="AlphaFoldDB" id="A0A9W4U7P0"/>
<evidence type="ECO:0000313" key="1">
    <source>
        <dbReference type="EMBL" id="CAI6304109.1"/>
    </source>
</evidence>
<accession>A0A9W4U7P0</accession>
<gene>
    <name evidence="1" type="ORF">PDIGIT_LOCUS2952</name>
</gene>
<dbReference type="EMBL" id="CAOQHR010000002">
    <property type="protein sequence ID" value="CAI6304109.1"/>
    <property type="molecule type" value="Genomic_DNA"/>
</dbReference>